<gene>
    <name evidence="1" type="ORF">FCALED_LOCUS9951</name>
</gene>
<dbReference type="AlphaFoldDB" id="A0A9N9GTK2"/>
<name>A0A9N9GTK2_9GLOM</name>
<protein>
    <submittedName>
        <fullName evidence="1">10943_t:CDS:1</fullName>
    </submittedName>
</protein>
<accession>A0A9N9GTK2</accession>
<keyword evidence="2" id="KW-1185">Reference proteome</keyword>
<reference evidence="1" key="1">
    <citation type="submission" date="2021-06" db="EMBL/GenBank/DDBJ databases">
        <authorList>
            <person name="Kallberg Y."/>
            <person name="Tangrot J."/>
            <person name="Rosling A."/>
        </authorList>
    </citation>
    <scope>NUCLEOTIDE SEQUENCE</scope>
    <source>
        <strain evidence="1">UK204</strain>
    </source>
</reference>
<evidence type="ECO:0000313" key="1">
    <source>
        <dbReference type="EMBL" id="CAG8628800.1"/>
    </source>
</evidence>
<comment type="caution">
    <text evidence="1">The sequence shown here is derived from an EMBL/GenBank/DDBJ whole genome shotgun (WGS) entry which is preliminary data.</text>
</comment>
<dbReference type="EMBL" id="CAJVPQ010003477">
    <property type="protein sequence ID" value="CAG8628800.1"/>
    <property type="molecule type" value="Genomic_DNA"/>
</dbReference>
<evidence type="ECO:0000313" key="2">
    <source>
        <dbReference type="Proteomes" id="UP000789570"/>
    </source>
</evidence>
<proteinExistence type="predicted"/>
<sequence length="45" mass="4666">MTKASIITESVITSASSIITIQAAIMTLYITSAIPSKTAIATTHI</sequence>
<organism evidence="1 2">
    <name type="scientific">Funneliformis caledonium</name>
    <dbReference type="NCBI Taxonomy" id="1117310"/>
    <lineage>
        <taxon>Eukaryota</taxon>
        <taxon>Fungi</taxon>
        <taxon>Fungi incertae sedis</taxon>
        <taxon>Mucoromycota</taxon>
        <taxon>Glomeromycotina</taxon>
        <taxon>Glomeromycetes</taxon>
        <taxon>Glomerales</taxon>
        <taxon>Glomeraceae</taxon>
        <taxon>Funneliformis</taxon>
    </lineage>
</organism>
<dbReference type="Proteomes" id="UP000789570">
    <property type="component" value="Unassembled WGS sequence"/>
</dbReference>